<dbReference type="EMBL" id="UXEP01000062">
    <property type="protein sequence ID" value="VDC43791.1"/>
    <property type="molecule type" value="Genomic_DNA"/>
</dbReference>
<dbReference type="Proteomes" id="UP001186118">
    <property type="component" value="Unassembled WGS sequence"/>
</dbReference>
<accession>A0A2D4DSN5</accession>
<gene>
    <name evidence="2" type="ORF">FMV2238Y02_22880</name>
    <name evidence="1" type="ORF">KB584_08180</name>
</gene>
<protein>
    <submittedName>
        <fullName evidence="2">Uncharacterized protein</fullName>
    </submittedName>
</protein>
<evidence type="ECO:0000313" key="1">
    <source>
        <dbReference type="EMBL" id="MDV5977430.1"/>
    </source>
</evidence>
<keyword evidence="3" id="KW-1185">Reference proteome</keyword>
<dbReference type="EMBL" id="JAGQEX010000016">
    <property type="protein sequence ID" value="MDV5977430.1"/>
    <property type="molecule type" value="Genomic_DNA"/>
</dbReference>
<reference evidence="2 3" key="1">
    <citation type="submission" date="2018-10" db="EMBL/GenBank/DDBJ databases">
        <authorList>
            <consortium name="Molecular Microbiology and Infection Unit (UMMI)"/>
            <person name="Machado M."/>
        </authorList>
    </citation>
    <scope>NUCLEOTIDE SEQUENCE [LARGE SCALE GENOMIC DNA]</scope>
    <source>
        <strain evidence="2">FMV2238.02</strain>
    </source>
</reference>
<proteinExistence type="predicted"/>
<name>A0A2D4DSN5_STRCB</name>
<dbReference type="AlphaFoldDB" id="A0A2D4DSN5"/>
<evidence type="ECO:0000313" key="2">
    <source>
        <dbReference type="EMBL" id="VDC43791.1"/>
    </source>
</evidence>
<organism evidence="2 3">
    <name type="scientific">Streptococcus canis</name>
    <dbReference type="NCBI Taxonomy" id="1329"/>
    <lineage>
        <taxon>Bacteria</taxon>
        <taxon>Bacillati</taxon>
        <taxon>Bacillota</taxon>
        <taxon>Bacilli</taxon>
        <taxon>Lactobacillales</taxon>
        <taxon>Streptococcaceae</taxon>
        <taxon>Streptococcus</taxon>
    </lineage>
</organism>
<evidence type="ECO:0000313" key="3">
    <source>
        <dbReference type="Proteomes" id="UP000280759"/>
    </source>
</evidence>
<dbReference type="RefSeq" id="WP_099983207.1">
    <property type="nucleotide sequence ID" value="NZ_BEWZ01000026.1"/>
</dbReference>
<reference evidence="1" key="2">
    <citation type="submission" date="2021-04" db="EMBL/GenBank/DDBJ databases">
        <title>Draft genomes of 20 S. canis strains.</title>
        <authorList>
            <person name="Pagnossin D."/>
            <person name="Weir W."/>
            <person name="Smith A."/>
            <person name="Ure R."/>
            <person name="Oravcova K."/>
        </authorList>
    </citation>
    <scope>NUCLEOTIDE SEQUENCE</scope>
    <source>
        <strain evidence="1">284</strain>
    </source>
</reference>
<sequence>MSSKHQNRIEIRGLDDSEIDYLKTLANQQKAKSFNQFLVDLCREKIRHGNFNRAEHLYTVPLKQMAEANQFLVQQTAQQSQDLEQLTAQMGTFAYHIARWLKYEGMEEIDE</sequence>
<dbReference type="Proteomes" id="UP000280759">
    <property type="component" value="Unassembled WGS sequence"/>
</dbReference>